<feature type="compositionally biased region" description="Basic and acidic residues" evidence="1">
    <location>
        <begin position="126"/>
        <end position="140"/>
    </location>
</feature>
<keyword evidence="2" id="KW-1133">Transmembrane helix</keyword>
<proteinExistence type="predicted"/>
<dbReference type="STRING" id="888268.A0A1E5W4G7"/>
<keyword evidence="4" id="KW-1185">Reference proteome</keyword>
<comment type="caution">
    <text evidence="3">The sequence shown here is derived from an EMBL/GenBank/DDBJ whole genome shotgun (WGS) entry which is preliminary data.</text>
</comment>
<evidence type="ECO:0000313" key="4">
    <source>
        <dbReference type="Proteomes" id="UP000095767"/>
    </source>
</evidence>
<organism evidence="3 4">
    <name type="scientific">Dichanthelium oligosanthes</name>
    <dbReference type="NCBI Taxonomy" id="888268"/>
    <lineage>
        <taxon>Eukaryota</taxon>
        <taxon>Viridiplantae</taxon>
        <taxon>Streptophyta</taxon>
        <taxon>Embryophyta</taxon>
        <taxon>Tracheophyta</taxon>
        <taxon>Spermatophyta</taxon>
        <taxon>Magnoliopsida</taxon>
        <taxon>Liliopsida</taxon>
        <taxon>Poales</taxon>
        <taxon>Poaceae</taxon>
        <taxon>PACMAD clade</taxon>
        <taxon>Panicoideae</taxon>
        <taxon>Panicodae</taxon>
        <taxon>Paniceae</taxon>
        <taxon>Dichantheliinae</taxon>
        <taxon>Dichanthelium</taxon>
    </lineage>
</organism>
<keyword evidence="2" id="KW-0472">Membrane</keyword>
<keyword evidence="2" id="KW-0812">Transmembrane</keyword>
<feature type="region of interest" description="Disordered" evidence="1">
    <location>
        <begin position="86"/>
        <end position="161"/>
    </location>
</feature>
<sequence>MSALALGAGGTWPEAVVQCLLFLLAAGMLIALHSLPRRATLRLRSSAAQSRRHFAQGAQLLARARAAAPKPPGPLARAAIDEADRAIALDPVTPRRSSSRPSPSTSRATAFPGVEPFPCARHRGRKTGEDSHSGGEKAKADVPGAGGEARQDTEIGEANGGGAAAQAAMEGTVTVRIYKDNLDCPLCALPLKPPIFQVR</sequence>
<dbReference type="EMBL" id="LWDX02021514">
    <property type="protein sequence ID" value="OEL32322.1"/>
    <property type="molecule type" value="Genomic_DNA"/>
</dbReference>
<feature type="compositionally biased region" description="Low complexity" evidence="1">
    <location>
        <begin position="88"/>
        <end position="110"/>
    </location>
</feature>
<name>A0A1E5W4G7_9POAL</name>
<dbReference type="Proteomes" id="UP000095767">
    <property type="component" value="Unassembled WGS sequence"/>
</dbReference>
<evidence type="ECO:0000256" key="1">
    <source>
        <dbReference type="SAM" id="MobiDB-lite"/>
    </source>
</evidence>
<reference evidence="3 4" key="1">
    <citation type="submission" date="2016-09" db="EMBL/GenBank/DDBJ databases">
        <title>The draft genome of Dichanthelium oligosanthes: A C3 panicoid grass species.</title>
        <authorList>
            <person name="Studer A.J."/>
            <person name="Schnable J.C."/>
            <person name="Brutnell T.P."/>
        </authorList>
    </citation>
    <scope>NUCLEOTIDE SEQUENCE [LARGE SCALE GENOMIC DNA]</scope>
    <source>
        <strain evidence="4">cv. Kellogg 1175</strain>
        <tissue evidence="3">Leaf</tissue>
    </source>
</reference>
<protein>
    <submittedName>
        <fullName evidence="3">Uncharacterized protein</fullName>
    </submittedName>
</protein>
<feature type="transmembrane region" description="Helical" evidence="2">
    <location>
        <begin position="15"/>
        <end position="35"/>
    </location>
</feature>
<accession>A0A1E5W4G7</accession>
<dbReference type="AlphaFoldDB" id="A0A1E5W4G7"/>
<evidence type="ECO:0000256" key="2">
    <source>
        <dbReference type="SAM" id="Phobius"/>
    </source>
</evidence>
<gene>
    <name evidence="3" type="ORF">BAE44_0006660</name>
</gene>
<evidence type="ECO:0000313" key="3">
    <source>
        <dbReference type="EMBL" id="OEL32322.1"/>
    </source>
</evidence>